<dbReference type="Proteomes" id="UP000617628">
    <property type="component" value="Unassembled WGS sequence"/>
</dbReference>
<evidence type="ECO:0000313" key="2">
    <source>
        <dbReference type="EMBL" id="MBK1878969.1"/>
    </source>
</evidence>
<protein>
    <submittedName>
        <fullName evidence="2">Uncharacterized protein</fullName>
    </submittedName>
</protein>
<sequence>MNKHWSLASESNRKKRTKSLWFYSLATPIAVYLGITNFGTESIPPDQLWILAIPALILLFFALILRNTAKGEEKTEIELDYDTGLAFFRNYRFITKFAGDKVLDEVAVPFSGIYTSKITKGKGNSVWLDLVTNRGKVSIGSYVELPEIIEAFDEIIRLNRETNETFDEDYLAAPRPRTPWYGWLILLAGVLAIAFIGWAHLRNT</sequence>
<proteinExistence type="predicted"/>
<keyword evidence="1" id="KW-0472">Membrane</keyword>
<dbReference type="EMBL" id="JAENIL010000038">
    <property type="protein sequence ID" value="MBK1878969.1"/>
    <property type="molecule type" value="Genomic_DNA"/>
</dbReference>
<reference evidence="2" key="1">
    <citation type="submission" date="2021-01" db="EMBL/GenBank/DDBJ databases">
        <title>Modified the classification status of verrucomicrobia.</title>
        <authorList>
            <person name="Feng X."/>
        </authorList>
    </citation>
    <scope>NUCLEOTIDE SEQUENCE</scope>
    <source>
        <strain evidence="2">KCTC 13126</strain>
    </source>
</reference>
<evidence type="ECO:0000256" key="1">
    <source>
        <dbReference type="SAM" id="Phobius"/>
    </source>
</evidence>
<keyword evidence="1" id="KW-1133">Transmembrane helix</keyword>
<keyword evidence="1" id="KW-0812">Transmembrane</keyword>
<dbReference type="AlphaFoldDB" id="A0A934S0X2"/>
<feature type="transmembrane region" description="Helical" evidence="1">
    <location>
        <begin position="20"/>
        <end position="36"/>
    </location>
</feature>
<dbReference type="RefSeq" id="WP_200357183.1">
    <property type="nucleotide sequence ID" value="NZ_JAENIL010000038.1"/>
</dbReference>
<feature type="transmembrane region" description="Helical" evidence="1">
    <location>
        <begin position="180"/>
        <end position="201"/>
    </location>
</feature>
<name>A0A934S0X2_9BACT</name>
<gene>
    <name evidence="2" type="ORF">JIN87_18945</name>
</gene>
<accession>A0A934S0X2</accession>
<keyword evidence="3" id="KW-1185">Reference proteome</keyword>
<evidence type="ECO:0000313" key="3">
    <source>
        <dbReference type="Proteomes" id="UP000617628"/>
    </source>
</evidence>
<feature type="transmembrane region" description="Helical" evidence="1">
    <location>
        <begin position="48"/>
        <end position="65"/>
    </location>
</feature>
<comment type="caution">
    <text evidence="2">The sequence shown here is derived from an EMBL/GenBank/DDBJ whole genome shotgun (WGS) entry which is preliminary data.</text>
</comment>
<organism evidence="2 3">
    <name type="scientific">Pelagicoccus mobilis</name>
    <dbReference type="NCBI Taxonomy" id="415221"/>
    <lineage>
        <taxon>Bacteria</taxon>
        <taxon>Pseudomonadati</taxon>
        <taxon>Verrucomicrobiota</taxon>
        <taxon>Opitutia</taxon>
        <taxon>Puniceicoccales</taxon>
        <taxon>Pelagicoccaceae</taxon>
        <taxon>Pelagicoccus</taxon>
    </lineage>
</organism>